<accession>A0A5N1I5Q9</accession>
<comment type="caution">
    <text evidence="5">The sequence shown here is derived from an EMBL/GenBank/DDBJ whole genome shotgun (WGS) entry which is preliminary data.</text>
</comment>
<keyword evidence="3" id="KW-0804">Transcription</keyword>
<dbReference type="InterPro" id="IPR010982">
    <property type="entry name" value="Lambda_DNA-bd_dom_sf"/>
</dbReference>
<dbReference type="Proteomes" id="UP001385848">
    <property type="component" value="Unassembled WGS sequence"/>
</dbReference>
<evidence type="ECO:0000313" key="7">
    <source>
        <dbReference type="Proteomes" id="UP000327236"/>
    </source>
</evidence>
<dbReference type="EMBL" id="VYWW01000044">
    <property type="protein sequence ID" value="KAA9320559.1"/>
    <property type="molecule type" value="Genomic_DNA"/>
</dbReference>
<dbReference type="PROSITE" id="PS50932">
    <property type="entry name" value="HTH_LACI_2"/>
    <property type="match status" value="1"/>
</dbReference>
<dbReference type="Gene3D" id="1.10.260.40">
    <property type="entry name" value="lambda repressor-like DNA-binding domains"/>
    <property type="match status" value="1"/>
</dbReference>
<dbReference type="SUPFAM" id="SSF53822">
    <property type="entry name" value="Periplasmic binding protein-like I"/>
    <property type="match status" value="1"/>
</dbReference>
<evidence type="ECO:0000256" key="2">
    <source>
        <dbReference type="ARBA" id="ARBA00023125"/>
    </source>
</evidence>
<dbReference type="SUPFAM" id="SSF47413">
    <property type="entry name" value="lambda repressor-like DNA-binding domains"/>
    <property type="match status" value="1"/>
</dbReference>
<keyword evidence="1" id="KW-0805">Transcription regulation</keyword>
<dbReference type="PROSITE" id="PS00356">
    <property type="entry name" value="HTH_LACI_1"/>
    <property type="match status" value="1"/>
</dbReference>
<dbReference type="Gene3D" id="3.40.50.2300">
    <property type="match status" value="2"/>
</dbReference>
<dbReference type="EMBL" id="JBBVUL010000003">
    <property type="protein sequence ID" value="MEL0564708.1"/>
    <property type="molecule type" value="Genomic_DNA"/>
</dbReference>
<evidence type="ECO:0000313" key="6">
    <source>
        <dbReference type="EMBL" id="MEL0564708.1"/>
    </source>
</evidence>
<dbReference type="GO" id="GO:0003700">
    <property type="term" value="F:DNA-binding transcription factor activity"/>
    <property type="evidence" value="ECO:0007669"/>
    <property type="project" value="TreeGrafter"/>
</dbReference>
<dbReference type="Pfam" id="PF13377">
    <property type="entry name" value="Peripla_BP_3"/>
    <property type="match status" value="1"/>
</dbReference>
<proteinExistence type="predicted"/>
<reference evidence="5 7" key="1">
    <citation type="submission" date="2019-09" db="EMBL/GenBank/DDBJ databases">
        <title>Draft genome sequence assemblies of isolates from the urinary tract.</title>
        <authorList>
            <person name="Mores C.R."/>
            <person name="Putonti C."/>
            <person name="Wolfe A.J."/>
        </authorList>
    </citation>
    <scope>NUCLEOTIDE SEQUENCE [LARGE SCALE GENOMIC DNA]</scope>
    <source>
        <strain evidence="5 7">UMB246</strain>
    </source>
</reference>
<keyword evidence="2 6" id="KW-0238">DNA-binding</keyword>
<dbReference type="SMART" id="SM00354">
    <property type="entry name" value="HTH_LACI"/>
    <property type="match status" value="1"/>
</dbReference>
<dbReference type="AlphaFoldDB" id="A0A5N1I5Q9"/>
<evidence type="ECO:0000259" key="4">
    <source>
        <dbReference type="PROSITE" id="PS50932"/>
    </source>
</evidence>
<gene>
    <name evidence="6" type="ORF">AAC431_02045</name>
    <name evidence="5" type="ORF">F6H94_07790</name>
</gene>
<evidence type="ECO:0000256" key="1">
    <source>
        <dbReference type="ARBA" id="ARBA00023015"/>
    </source>
</evidence>
<dbReference type="InterPro" id="IPR028082">
    <property type="entry name" value="Peripla_BP_I"/>
</dbReference>
<dbReference type="GO" id="GO:0000976">
    <property type="term" value="F:transcription cis-regulatory region binding"/>
    <property type="evidence" value="ECO:0007669"/>
    <property type="project" value="TreeGrafter"/>
</dbReference>
<organism evidence="5 7">
    <name type="scientific">Lactobacillus jensenii</name>
    <dbReference type="NCBI Taxonomy" id="109790"/>
    <lineage>
        <taxon>Bacteria</taxon>
        <taxon>Bacillati</taxon>
        <taxon>Bacillota</taxon>
        <taxon>Bacilli</taxon>
        <taxon>Lactobacillales</taxon>
        <taxon>Lactobacillaceae</taxon>
        <taxon>Lactobacillus</taxon>
    </lineage>
</organism>
<name>A0A5N1I5Q9_LACJE</name>
<dbReference type="GeneID" id="31742874"/>
<dbReference type="CDD" id="cd01392">
    <property type="entry name" value="HTH_LacI"/>
    <property type="match status" value="1"/>
</dbReference>
<dbReference type="InterPro" id="IPR046335">
    <property type="entry name" value="LacI/GalR-like_sensor"/>
</dbReference>
<dbReference type="InterPro" id="IPR000843">
    <property type="entry name" value="HTH_LacI"/>
</dbReference>
<protein>
    <submittedName>
        <fullName evidence="6">LacI family DNA-binding transcriptional regulator</fullName>
    </submittedName>
    <submittedName>
        <fullName evidence="5">LacI family transcriptional regulator</fullName>
    </submittedName>
</protein>
<reference evidence="6 8" key="2">
    <citation type="submission" date="2024-04" db="EMBL/GenBank/DDBJ databases">
        <title>Three lactobacilli isolated from voided urine samples from females with type 2 diabetes.</title>
        <authorList>
            <person name="Kula A."/>
            <person name="Stegman N."/>
            <person name="Putonti C."/>
        </authorList>
    </citation>
    <scope>NUCLEOTIDE SEQUENCE [LARGE SCALE GENOMIC DNA]</scope>
    <source>
        <strain evidence="6 8">1855</strain>
    </source>
</reference>
<dbReference type="PANTHER" id="PTHR30146">
    <property type="entry name" value="LACI-RELATED TRANSCRIPTIONAL REPRESSOR"/>
    <property type="match status" value="1"/>
</dbReference>
<dbReference type="KEGG" id="lje:BUE77_04025"/>
<evidence type="ECO:0000256" key="3">
    <source>
        <dbReference type="ARBA" id="ARBA00023163"/>
    </source>
</evidence>
<feature type="domain" description="HTH lacI-type" evidence="4">
    <location>
        <begin position="3"/>
        <end position="51"/>
    </location>
</feature>
<keyword evidence="8" id="KW-1185">Reference proteome</keyword>
<dbReference type="Proteomes" id="UP000327236">
    <property type="component" value="Unassembled WGS sequence"/>
</dbReference>
<sequence>MALKMSDIAKMAKVSRSAVSLALNNKPGISDETRKKIFKVIEESGYTPLRKRKKGGLRRQAVLDLIMVSDKKGILNRNYASLPFFDTLVADLTQNVSGFGGKLQITTISSENLKEEILELKASVKAAIVLATDLDEKQVTFINENLKHVVFLDTYYENIDADFVSINNKQGAYLAGKYIAEKGYTDIGYVASNKIISNFLYRREGFRKAIHEANLKIDAANVYSVDPTTLIPNYDLSEEQVRKLPRAIFCEDDYMALRFIKELRKYKIKVPEEVAIIGFDDISEDTMILPELTTIHVPITQMVDQAVNQIFAQIDNKEWLTQKTLVSTKLIKRQSM</sequence>
<evidence type="ECO:0000313" key="8">
    <source>
        <dbReference type="Proteomes" id="UP001385848"/>
    </source>
</evidence>
<dbReference type="RefSeq" id="WP_006587889.1">
    <property type="nucleotide sequence ID" value="NZ_CATOUV010000001.1"/>
</dbReference>
<dbReference type="Pfam" id="PF00356">
    <property type="entry name" value="LacI"/>
    <property type="match status" value="1"/>
</dbReference>
<dbReference type="PANTHER" id="PTHR30146:SF150">
    <property type="entry name" value="ARABINOSE METABOLISM TRANSCRIPTIONAL REPRESSOR"/>
    <property type="match status" value="1"/>
</dbReference>
<dbReference type="OrthoDB" id="9796186at2"/>
<evidence type="ECO:0000313" key="5">
    <source>
        <dbReference type="EMBL" id="KAA9320559.1"/>
    </source>
</evidence>